<keyword evidence="11" id="KW-1185">Reference proteome</keyword>
<comment type="domain">
    <text evidence="8">The N-terminal region contains the highly conserved SGGXDS motif, predicted to be a P-loop motif involved in ATP binding.</text>
</comment>
<comment type="catalytic activity">
    <reaction evidence="7 8">
        <text>cytidine(34) in tRNA(Ile2) + L-lysine + ATP = lysidine(34) in tRNA(Ile2) + AMP + diphosphate + H(+)</text>
        <dbReference type="Rhea" id="RHEA:43744"/>
        <dbReference type="Rhea" id="RHEA-COMP:10625"/>
        <dbReference type="Rhea" id="RHEA-COMP:10670"/>
        <dbReference type="ChEBI" id="CHEBI:15378"/>
        <dbReference type="ChEBI" id="CHEBI:30616"/>
        <dbReference type="ChEBI" id="CHEBI:32551"/>
        <dbReference type="ChEBI" id="CHEBI:33019"/>
        <dbReference type="ChEBI" id="CHEBI:82748"/>
        <dbReference type="ChEBI" id="CHEBI:83665"/>
        <dbReference type="ChEBI" id="CHEBI:456215"/>
        <dbReference type="EC" id="6.3.4.19"/>
    </reaction>
</comment>
<feature type="binding site" evidence="8">
    <location>
        <begin position="26"/>
        <end position="31"/>
    </location>
    <ligand>
        <name>ATP</name>
        <dbReference type="ChEBI" id="CHEBI:30616"/>
    </ligand>
</feature>
<keyword evidence="6 8" id="KW-0067">ATP-binding</keyword>
<dbReference type="NCBIfam" id="TIGR02432">
    <property type="entry name" value="lysidine_TilS_N"/>
    <property type="match status" value="1"/>
</dbReference>
<evidence type="ECO:0000313" key="11">
    <source>
        <dbReference type="Proteomes" id="UP000321301"/>
    </source>
</evidence>
<proteinExistence type="inferred from homology"/>
<keyword evidence="2 8" id="KW-0963">Cytoplasm</keyword>
<protein>
    <recommendedName>
        <fullName evidence="8">tRNA(Ile)-lysidine synthase</fullName>
        <ecNumber evidence="8">6.3.4.19</ecNumber>
    </recommendedName>
    <alternativeName>
        <fullName evidence="8">tRNA(Ile)-2-lysyl-cytidine synthase</fullName>
    </alternativeName>
    <alternativeName>
        <fullName evidence="8">tRNA(Ile)-lysidine synthetase</fullName>
    </alternativeName>
</protein>
<dbReference type="GO" id="GO:0006400">
    <property type="term" value="P:tRNA modification"/>
    <property type="evidence" value="ECO:0007669"/>
    <property type="project" value="UniProtKB-UniRule"/>
</dbReference>
<dbReference type="InterPro" id="IPR012094">
    <property type="entry name" value="tRNA_Ile_lys_synt"/>
</dbReference>
<keyword evidence="3 8" id="KW-0436">Ligase</keyword>
<dbReference type="GO" id="GO:0005737">
    <property type="term" value="C:cytoplasm"/>
    <property type="evidence" value="ECO:0007669"/>
    <property type="project" value="UniProtKB-SubCell"/>
</dbReference>
<comment type="function">
    <text evidence="8">Ligates lysine onto the cytidine present at position 34 of the AUA codon-specific tRNA(Ile) that contains the anticodon CAU, in an ATP-dependent manner. Cytidine is converted to lysidine, thus changing the amino acid specificity of the tRNA from methionine to isoleucine.</text>
</comment>
<comment type="subcellular location">
    <subcellularLocation>
        <location evidence="1 8">Cytoplasm</location>
    </subcellularLocation>
</comment>
<accession>A0A512CCW7</accession>
<evidence type="ECO:0000259" key="9">
    <source>
        <dbReference type="SMART" id="SM00977"/>
    </source>
</evidence>
<evidence type="ECO:0000256" key="6">
    <source>
        <dbReference type="ARBA" id="ARBA00022840"/>
    </source>
</evidence>
<name>A0A512CCW7_9BACT</name>
<dbReference type="CDD" id="cd01992">
    <property type="entry name" value="TilS_N"/>
    <property type="match status" value="1"/>
</dbReference>
<dbReference type="GO" id="GO:0005524">
    <property type="term" value="F:ATP binding"/>
    <property type="evidence" value="ECO:0007669"/>
    <property type="project" value="UniProtKB-UniRule"/>
</dbReference>
<comment type="caution">
    <text evidence="10">The sequence shown here is derived from an EMBL/GenBank/DDBJ whole genome shotgun (WGS) entry which is preliminary data.</text>
</comment>
<evidence type="ECO:0000313" key="10">
    <source>
        <dbReference type="EMBL" id="GEO22053.1"/>
    </source>
</evidence>
<dbReference type="Pfam" id="PF11734">
    <property type="entry name" value="TilS_C"/>
    <property type="match status" value="1"/>
</dbReference>
<dbReference type="Pfam" id="PF01171">
    <property type="entry name" value="ATP_bind_3"/>
    <property type="match status" value="1"/>
</dbReference>
<dbReference type="NCBIfam" id="TIGR02433">
    <property type="entry name" value="lysidine_TilS_C"/>
    <property type="match status" value="1"/>
</dbReference>
<dbReference type="PANTHER" id="PTHR43033">
    <property type="entry name" value="TRNA(ILE)-LYSIDINE SYNTHASE-RELATED"/>
    <property type="match status" value="1"/>
</dbReference>
<dbReference type="Proteomes" id="UP000321301">
    <property type="component" value="Unassembled WGS sequence"/>
</dbReference>
<evidence type="ECO:0000256" key="4">
    <source>
        <dbReference type="ARBA" id="ARBA00022694"/>
    </source>
</evidence>
<dbReference type="SUPFAM" id="SSF56037">
    <property type="entry name" value="PheT/TilS domain"/>
    <property type="match status" value="1"/>
</dbReference>
<dbReference type="InterPro" id="IPR012795">
    <property type="entry name" value="tRNA_Ile_lys_synt_N"/>
</dbReference>
<dbReference type="EMBL" id="BJYV01000012">
    <property type="protein sequence ID" value="GEO22053.1"/>
    <property type="molecule type" value="Genomic_DNA"/>
</dbReference>
<evidence type="ECO:0000256" key="3">
    <source>
        <dbReference type="ARBA" id="ARBA00022598"/>
    </source>
</evidence>
<evidence type="ECO:0000256" key="2">
    <source>
        <dbReference type="ARBA" id="ARBA00022490"/>
    </source>
</evidence>
<dbReference type="EC" id="6.3.4.19" evidence="8"/>
<dbReference type="PANTHER" id="PTHR43033:SF1">
    <property type="entry name" value="TRNA(ILE)-LYSIDINE SYNTHASE-RELATED"/>
    <property type="match status" value="1"/>
</dbReference>
<dbReference type="SMART" id="SM00977">
    <property type="entry name" value="TilS_C"/>
    <property type="match status" value="1"/>
</dbReference>
<dbReference type="HAMAP" id="MF_01161">
    <property type="entry name" value="tRNA_Ile_lys_synt"/>
    <property type="match status" value="1"/>
</dbReference>
<keyword evidence="4 8" id="KW-0819">tRNA processing</keyword>
<evidence type="ECO:0000256" key="8">
    <source>
        <dbReference type="HAMAP-Rule" id="MF_01161"/>
    </source>
</evidence>
<reference evidence="10 11" key="1">
    <citation type="submission" date="2019-07" db="EMBL/GenBank/DDBJ databases">
        <title>Whole genome shotgun sequence of Cyclobacterium qasimii NBRC 106168.</title>
        <authorList>
            <person name="Hosoyama A."/>
            <person name="Uohara A."/>
            <person name="Ohji S."/>
            <person name="Ichikawa N."/>
        </authorList>
    </citation>
    <scope>NUCLEOTIDE SEQUENCE [LARGE SCALE GENOMIC DNA]</scope>
    <source>
        <strain evidence="10 11">NBRC 106168</strain>
    </source>
</reference>
<dbReference type="SUPFAM" id="SSF52402">
    <property type="entry name" value="Adenine nucleotide alpha hydrolases-like"/>
    <property type="match status" value="1"/>
</dbReference>
<dbReference type="InterPro" id="IPR014729">
    <property type="entry name" value="Rossmann-like_a/b/a_fold"/>
</dbReference>
<dbReference type="AlphaFoldDB" id="A0A512CCW7"/>
<dbReference type="InterPro" id="IPR012796">
    <property type="entry name" value="Lysidine-tRNA-synth_C"/>
</dbReference>
<sequence>MLERFINHVRKNKLLDVQSPYLVAVSGGIDSVVLAHLLQRNGFNISIAHCNFKLRGEASDADEAFVINYAMKLGVPVHVKVFDTVAYMDEMNVSLQMAARELRYNWFEELNTSLGTQGVLVAHHADDQLETVMLNLLRGTGIEGIYGMSSKRDYIRRPLLPFSRQEILGYLKDNGLEWREDSSNEKTIYKRNFVRHKLLPLFLEFDPKGPELVQYSFDRIKDTGKAFFYFFDLWIKANVVSKDGYEMLSFDSLVAIPGKSSLLFYWLRKKGFVYAQIEDILCAVENQEAGRQFLSGSWMLNIDRECLILGEQQEIEKPIQVGLEDGSFSVIGQHHYKCVKLNAGALIDRSPENAMLDLDLLDFPLTLRNWEQGDRFMPLGMQHFKKVSDYLIDNKVPLIKKDKVKVLCSKGKIVWLVGFRIDDRFKVRPTTRKVFYLNKYKDEKPF</sequence>
<evidence type="ECO:0000256" key="7">
    <source>
        <dbReference type="ARBA" id="ARBA00048539"/>
    </source>
</evidence>
<organism evidence="10 11">
    <name type="scientific">Cyclobacterium qasimii</name>
    <dbReference type="NCBI Taxonomy" id="1350429"/>
    <lineage>
        <taxon>Bacteria</taxon>
        <taxon>Pseudomonadati</taxon>
        <taxon>Bacteroidota</taxon>
        <taxon>Cytophagia</taxon>
        <taxon>Cytophagales</taxon>
        <taxon>Cyclobacteriaceae</taxon>
        <taxon>Cyclobacterium</taxon>
    </lineage>
</organism>
<comment type="similarity">
    <text evidence="8">Belongs to the tRNA(Ile)-lysidine synthase family.</text>
</comment>
<evidence type="ECO:0000256" key="1">
    <source>
        <dbReference type="ARBA" id="ARBA00004496"/>
    </source>
</evidence>
<gene>
    <name evidence="8 10" type="primary">tilS</name>
    <name evidence="10" type="ORF">CQA01_25870</name>
</gene>
<dbReference type="GO" id="GO:0032267">
    <property type="term" value="F:tRNA(Ile)-lysidine synthase activity"/>
    <property type="evidence" value="ECO:0007669"/>
    <property type="project" value="UniProtKB-EC"/>
</dbReference>
<evidence type="ECO:0000256" key="5">
    <source>
        <dbReference type="ARBA" id="ARBA00022741"/>
    </source>
</evidence>
<dbReference type="Gene3D" id="3.40.50.620">
    <property type="entry name" value="HUPs"/>
    <property type="match status" value="1"/>
</dbReference>
<feature type="domain" description="Lysidine-tRNA(Ile) synthetase C-terminal" evidence="9">
    <location>
        <begin position="365"/>
        <end position="437"/>
    </location>
</feature>
<dbReference type="RefSeq" id="WP_040418060.1">
    <property type="nucleotide sequence ID" value="NZ_BJYV01000012.1"/>
</dbReference>
<dbReference type="InterPro" id="IPR011063">
    <property type="entry name" value="TilS/TtcA_N"/>
</dbReference>
<keyword evidence="5 8" id="KW-0547">Nucleotide-binding</keyword>